<feature type="region of interest" description="Disordered" evidence="1">
    <location>
        <begin position="15"/>
        <end position="48"/>
    </location>
</feature>
<accession>A0ABY1QFI8</accession>
<evidence type="ECO:0000256" key="1">
    <source>
        <dbReference type="SAM" id="MobiDB-lite"/>
    </source>
</evidence>
<comment type="caution">
    <text evidence="2">The sequence shown here is derived from an EMBL/GenBank/DDBJ whole genome shotgun (WGS) entry which is preliminary data.</text>
</comment>
<reference evidence="2 3" key="1">
    <citation type="submission" date="2017-05" db="EMBL/GenBank/DDBJ databases">
        <authorList>
            <person name="Varghese N."/>
            <person name="Submissions S."/>
        </authorList>
    </citation>
    <scope>NUCLEOTIDE SEQUENCE [LARGE SCALE GENOMIC DNA]</scope>
    <source>
        <strain evidence="2 3">DSM 25457</strain>
    </source>
</reference>
<evidence type="ECO:0000313" key="2">
    <source>
        <dbReference type="EMBL" id="SMP69823.1"/>
    </source>
</evidence>
<dbReference type="EMBL" id="FXUG01000012">
    <property type="protein sequence ID" value="SMP69823.1"/>
    <property type="molecule type" value="Genomic_DNA"/>
</dbReference>
<dbReference type="Proteomes" id="UP001158067">
    <property type="component" value="Unassembled WGS sequence"/>
</dbReference>
<protein>
    <submittedName>
        <fullName evidence="2">Uncharacterized protein</fullName>
    </submittedName>
</protein>
<evidence type="ECO:0000313" key="3">
    <source>
        <dbReference type="Proteomes" id="UP001158067"/>
    </source>
</evidence>
<organism evidence="2 3">
    <name type="scientific">Neorhodopirellula lusitana</name>
    <dbReference type="NCBI Taxonomy" id="445327"/>
    <lineage>
        <taxon>Bacteria</taxon>
        <taxon>Pseudomonadati</taxon>
        <taxon>Planctomycetota</taxon>
        <taxon>Planctomycetia</taxon>
        <taxon>Pirellulales</taxon>
        <taxon>Pirellulaceae</taxon>
        <taxon>Neorhodopirellula</taxon>
    </lineage>
</organism>
<sequence>MLTIGMPACLAGIREARRRDSTDEQAVQRLNRPNFKPVEGTPGSHGNFRGDLDLKLGGAGRLVCCAGRLRGAGPLGQADYLEQAELKGTG</sequence>
<keyword evidence="3" id="KW-1185">Reference proteome</keyword>
<name>A0ABY1QFI8_9BACT</name>
<proteinExistence type="predicted"/>
<gene>
    <name evidence="2" type="ORF">SAMN06265222_112108</name>
</gene>